<reference evidence="3" key="1">
    <citation type="submission" date="2023-10" db="EMBL/GenBank/DDBJ databases">
        <title>Genome assembly of Pristionchus species.</title>
        <authorList>
            <person name="Yoshida K."/>
            <person name="Sommer R.J."/>
        </authorList>
    </citation>
    <scope>NUCLEOTIDE SEQUENCE</scope>
    <source>
        <strain evidence="3">RS5133</strain>
    </source>
</reference>
<proteinExistence type="predicted"/>
<evidence type="ECO:0000256" key="1">
    <source>
        <dbReference type="SAM" id="MobiDB-lite"/>
    </source>
</evidence>
<dbReference type="Gene3D" id="3.30.160.60">
    <property type="entry name" value="Classic Zinc Finger"/>
    <property type="match status" value="1"/>
</dbReference>
<feature type="region of interest" description="Disordered" evidence="1">
    <location>
        <begin position="1"/>
        <end position="60"/>
    </location>
</feature>
<evidence type="ECO:0000259" key="2">
    <source>
        <dbReference type="PROSITE" id="PS00028"/>
    </source>
</evidence>
<evidence type="ECO:0000313" key="4">
    <source>
        <dbReference type="Proteomes" id="UP001432322"/>
    </source>
</evidence>
<organism evidence="3 4">
    <name type="scientific">Pristionchus fissidentatus</name>
    <dbReference type="NCBI Taxonomy" id="1538716"/>
    <lineage>
        <taxon>Eukaryota</taxon>
        <taxon>Metazoa</taxon>
        <taxon>Ecdysozoa</taxon>
        <taxon>Nematoda</taxon>
        <taxon>Chromadorea</taxon>
        <taxon>Rhabditida</taxon>
        <taxon>Rhabditina</taxon>
        <taxon>Diplogasteromorpha</taxon>
        <taxon>Diplogasteroidea</taxon>
        <taxon>Neodiplogasteridae</taxon>
        <taxon>Pristionchus</taxon>
    </lineage>
</organism>
<comment type="caution">
    <text evidence="3">The sequence shown here is derived from an EMBL/GenBank/DDBJ whole genome shotgun (WGS) entry which is preliminary data.</text>
</comment>
<dbReference type="InterPro" id="IPR013087">
    <property type="entry name" value="Znf_C2H2_type"/>
</dbReference>
<feature type="non-terminal residue" evidence="3">
    <location>
        <position position="1"/>
    </location>
</feature>
<sequence>DEDEEEEEQPGTSTDEQPPRKKRRTKEIARGSSMEANEEEETMEYNGDSTLLRQPPAEDDPLSLKRLRREKVTKTQGQGSKIVIQSMYTIRVCAYCSGSYDGEAALIEHVKTTHYDEWKKYATFKCKWFPHCDFRTTKKYFMEVHRKEAHDDLYKSWLVDERMKLADGKCPFCSIPVSSIHQFHKHLEENHQHSAGIAFKKNMPFIGCGSCDFSAYWATDVHDHWRERPNCGKPLVLRELQLSVLAAEVLETRRREVELQRAQNALKSKPRSSVRPAAPRTKQLLDEAHKQRIDDGQLKSVGAKAKAPEDSMELCFASAVIQQSSRVAAAQNTMYAAAAAFVQQPSPSGLDTTLPTSATNSSDVVIKEEEQYEEDVYIKEEEMFDSADQN</sequence>
<gene>
    <name evidence="3" type="ORF">PFISCL1PPCAC_27800</name>
</gene>
<dbReference type="EMBL" id="BTSY01000007">
    <property type="protein sequence ID" value="GMT36503.1"/>
    <property type="molecule type" value="Genomic_DNA"/>
</dbReference>
<dbReference type="AlphaFoldDB" id="A0AAV5X0E3"/>
<protein>
    <recommendedName>
        <fullName evidence="2">C2H2-type domain-containing protein</fullName>
    </recommendedName>
</protein>
<name>A0AAV5X0E3_9BILA</name>
<accession>A0AAV5X0E3</accession>
<evidence type="ECO:0000313" key="3">
    <source>
        <dbReference type="EMBL" id="GMT36503.1"/>
    </source>
</evidence>
<dbReference type="PROSITE" id="PS00028">
    <property type="entry name" value="ZINC_FINGER_C2H2_1"/>
    <property type="match status" value="1"/>
</dbReference>
<keyword evidence="4" id="KW-1185">Reference proteome</keyword>
<feature type="domain" description="C2H2-type" evidence="2">
    <location>
        <begin position="93"/>
        <end position="114"/>
    </location>
</feature>
<dbReference type="SMART" id="SM00355">
    <property type="entry name" value="ZnF_C2H2"/>
    <property type="match status" value="3"/>
</dbReference>
<dbReference type="Proteomes" id="UP001432322">
    <property type="component" value="Unassembled WGS sequence"/>
</dbReference>